<protein>
    <submittedName>
        <fullName evidence="2">Uncharacterized protein</fullName>
    </submittedName>
</protein>
<dbReference type="Proteomes" id="UP001595710">
    <property type="component" value="Unassembled WGS sequence"/>
</dbReference>
<keyword evidence="3" id="KW-1185">Reference proteome</keyword>
<sequence length="59" mass="6551">MPVIIPILLVLGLVMLAVIKFTSQNSKPMTDEDAATYAKWFRILFPILLIGAAIKFFIG</sequence>
<feature type="transmembrane region" description="Helical" evidence="1">
    <location>
        <begin position="40"/>
        <end position="58"/>
    </location>
</feature>
<evidence type="ECO:0000256" key="1">
    <source>
        <dbReference type="SAM" id="Phobius"/>
    </source>
</evidence>
<name>A0ABV7WLR5_9GAMM</name>
<dbReference type="RefSeq" id="WP_290282985.1">
    <property type="nucleotide sequence ID" value="NZ_JAUFQI010000001.1"/>
</dbReference>
<keyword evidence="1" id="KW-0812">Transmembrane</keyword>
<keyword evidence="1" id="KW-0472">Membrane</keyword>
<comment type="caution">
    <text evidence="2">The sequence shown here is derived from an EMBL/GenBank/DDBJ whole genome shotgun (WGS) entry which is preliminary data.</text>
</comment>
<proteinExistence type="predicted"/>
<gene>
    <name evidence="2" type="ORF">ACFOND_00100</name>
</gene>
<accession>A0ABV7WLR5</accession>
<evidence type="ECO:0000313" key="3">
    <source>
        <dbReference type="Proteomes" id="UP001595710"/>
    </source>
</evidence>
<keyword evidence="1" id="KW-1133">Transmembrane helix</keyword>
<reference evidence="3" key="1">
    <citation type="journal article" date="2019" name="Int. J. Syst. Evol. Microbiol.">
        <title>The Global Catalogue of Microorganisms (GCM) 10K type strain sequencing project: providing services to taxonomists for standard genome sequencing and annotation.</title>
        <authorList>
            <consortium name="The Broad Institute Genomics Platform"/>
            <consortium name="The Broad Institute Genome Sequencing Center for Infectious Disease"/>
            <person name="Wu L."/>
            <person name="Ma J."/>
        </authorList>
    </citation>
    <scope>NUCLEOTIDE SEQUENCE [LARGE SCALE GENOMIC DNA]</scope>
    <source>
        <strain evidence="3">CECT 8288</strain>
    </source>
</reference>
<dbReference type="EMBL" id="JBHRYN010000002">
    <property type="protein sequence ID" value="MFC3700022.1"/>
    <property type="molecule type" value="Genomic_DNA"/>
</dbReference>
<evidence type="ECO:0000313" key="2">
    <source>
        <dbReference type="EMBL" id="MFC3700022.1"/>
    </source>
</evidence>
<organism evidence="2 3">
    <name type="scientific">Reinekea marina</name>
    <dbReference type="NCBI Taxonomy" id="1310421"/>
    <lineage>
        <taxon>Bacteria</taxon>
        <taxon>Pseudomonadati</taxon>
        <taxon>Pseudomonadota</taxon>
        <taxon>Gammaproteobacteria</taxon>
        <taxon>Oceanospirillales</taxon>
        <taxon>Saccharospirillaceae</taxon>
        <taxon>Reinekea</taxon>
    </lineage>
</organism>